<dbReference type="InterPro" id="IPR033177">
    <property type="entry name" value="PSD-B"/>
</dbReference>
<keyword evidence="2 12" id="KW-0444">Lipid biosynthesis</keyword>
<keyword evidence="12" id="KW-0496">Mitochondrion</keyword>
<keyword evidence="12" id="KW-0865">Zymogen</keyword>
<evidence type="ECO:0000256" key="8">
    <source>
        <dbReference type="ARBA" id="ARBA00023209"/>
    </source>
</evidence>
<comment type="subcellular location">
    <molecule>Phosphatidylserine decarboxylase 1 alpha chain</molecule>
    <subcellularLocation>
        <location evidence="12">Mitochondrion inner membrane</location>
        <topology evidence="12">Peripheral membrane protein</topology>
        <orientation evidence="12">Intermembrane side</orientation>
    </subcellularLocation>
    <text evidence="12">Anchored to the mitochondrial inner membrane through its interaction with the integral membrane beta chain.</text>
</comment>
<gene>
    <name evidence="12" type="primary">PSD1</name>
    <name evidence="14" type="ORF">CTheo_1580</name>
</gene>
<feature type="topological domain" description="Mitochondrial intermembrane" evidence="12">
    <location>
        <begin position="107"/>
        <end position="539"/>
    </location>
</feature>
<dbReference type="GO" id="GO:0006646">
    <property type="term" value="P:phosphatidylethanolamine biosynthetic process"/>
    <property type="evidence" value="ECO:0007669"/>
    <property type="project" value="UniProtKB-UniRule"/>
</dbReference>
<name>A0A5N5QUR1_9AGAM</name>
<comment type="pathway">
    <text evidence="1">Lipid metabolism.</text>
</comment>
<keyword evidence="4 12" id="KW-0210">Decarboxylase</keyword>
<keyword evidence="9 12" id="KW-0456">Lyase</keyword>
<dbReference type="EMBL" id="SSOP01000014">
    <property type="protein sequence ID" value="KAB5594947.1"/>
    <property type="molecule type" value="Genomic_DNA"/>
</dbReference>
<feature type="site" description="Cleavage (non-hydrolytic); by autocatalysis" evidence="12">
    <location>
        <begin position="505"/>
        <end position="506"/>
    </location>
</feature>
<dbReference type="EC" id="4.1.1.65" evidence="12"/>
<evidence type="ECO:0000256" key="13">
    <source>
        <dbReference type="SAM" id="MobiDB-lite"/>
    </source>
</evidence>
<dbReference type="InterPro" id="IPR033661">
    <property type="entry name" value="PSD_type1_euk"/>
</dbReference>
<evidence type="ECO:0000256" key="7">
    <source>
        <dbReference type="ARBA" id="ARBA00023136"/>
    </source>
</evidence>
<evidence type="ECO:0000256" key="1">
    <source>
        <dbReference type="ARBA" id="ARBA00005189"/>
    </source>
</evidence>
<keyword evidence="3 12" id="KW-0812">Transmembrane</keyword>
<sequence>MKLRIPGFRNARARVARRAAPVLRFLGAPRPPVRIIEGGGVFPVTNYVSRLGSTDAGNKEHARGQSRRALLRHRLRDAWRDTPTKWYPLPVGIGAVLLAFIHYRRQHAGGMTGMDEVGMVYTGAGDAVRISGPWQVHVLAALPLRSLSRLWGTLNTFELPVWARPIGFRLYAWMFGCNLNEMREPDLTKYASLGEFFYRELAEGVRPIANSALVSPADGTVLHFGSITHDGRVEQVKGLTYSLDALLGSNSRTPSPVRPPNPLPTPPVTPHNELHIPFPHRDPAHALTSDAEFASVNGIDYSLDQLLGRSEDTPRADESVSEDATAEEVRAMKPREPQDASVQGQSNDTIVVAAELGSAGVPSLRRTTSGVKQENELYFAVVYLAPGDYHRFHSPAAWVVERRRHFAGELFSVSPYIARRIANLFVLNERVALLGRWKHGFFSMIPVGATNVGSIIVNFDKNLRTNLRRRPPPGAYIEAHYSQASALLRGQPLTRGQEMGGFKLGSTVVMVFEAPHGFEFTVKPGQKVKVGQAFGDVMG</sequence>
<evidence type="ECO:0000313" key="14">
    <source>
        <dbReference type="EMBL" id="KAB5594947.1"/>
    </source>
</evidence>
<dbReference type="HAMAP" id="MF_03208">
    <property type="entry name" value="PS_decarb_PSD_B_type1_euk"/>
    <property type="match status" value="1"/>
</dbReference>
<keyword evidence="15" id="KW-1185">Reference proteome</keyword>
<feature type="topological domain" description="Mitochondrial matrix" evidence="12">
    <location>
        <begin position="1"/>
        <end position="87"/>
    </location>
</feature>
<feature type="active site" description="Charge relay system; for autoendoproteolytic cleavage activity" evidence="12">
    <location>
        <position position="393"/>
    </location>
</feature>
<evidence type="ECO:0000256" key="3">
    <source>
        <dbReference type="ARBA" id="ARBA00022692"/>
    </source>
</evidence>
<keyword evidence="7 12" id="KW-0472">Membrane</keyword>
<comment type="pathway">
    <text evidence="12">Phospholipid metabolism; phosphatidylethanolamine biosynthesis; phosphatidylethanolamine from CDP-diacylglycerol: step 2/2.</text>
</comment>
<organism evidence="14 15">
    <name type="scientific">Ceratobasidium theobromae</name>
    <dbReference type="NCBI Taxonomy" id="1582974"/>
    <lineage>
        <taxon>Eukaryota</taxon>
        <taxon>Fungi</taxon>
        <taxon>Dikarya</taxon>
        <taxon>Basidiomycota</taxon>
        <taxon>Agaricomycotina</taxon>
        <taxon>Agaricomycetes</taxon>
        <taxon>Cantharellales</taxon>
        <taxon>Ceratobasidiaceae</taxon>
        <taxon>Ceratobasidium</taxon>
    </lineage>
</organism>
<evidence type="ECO:0000256" key="12">
    <source>
        <dbReference type="HAMAP-Rule" id="MF_03208"/>
    </source>
</evidence>
<keyword evidence="10 12" id="KW-1208">Phospholipid metabolism</keyword>
<evidence type="ECO:0000256" key="11">
    <source>
        <dbReference type="ARBA" id="ARBA00023317"/>
    </source>
</evidence>
<keyword evidence="11 12" id="KW-0670">Pyruvate</keyword>
<dbReference type="GO" id="GO:0005743">
    <property type="term" value="C:mitochondrial inner membrane"/>
    <property type="evidence" value="ECO:0007669"/>
    <property type="project" value="UniProtKB-SubCell"/>
</dbReference>
<comment type="function">
    <text evidence="12">Catalyzes the formation of phosphatidylethanolamine (PtdEtn) from phosphatidylserine (PtdSer). Plays a central role in phospholipid metabolism and in the interorganelle trafficking of phosphatidylserine.</text>
</comment>
<keyword evidence="5 12" id="KW-1133">Transmembrane helix</keyword>
<keyword evidence="6 12" id="KW-0443">Lipid metabolism</keyword>
<keyword evidence="12" id="KW-0999">Mitochondrion inner membrane</keyword>
<dbReference type="UniPathway" id="UPA00558">
    <property type="reaction ID" value="UER00616"/>
</dbReference>
<proteinExistence type="inferred from homology"/>
<comment type="cofactor">
    <cofactor evidence="12">
        <name>pyruvate</name>
        <dbReference type="ChEBI" id="CHEBI:15361"/>
    </cofactor>
    <text evidence="12">Binds 1 pyruvoyl group covalently per subunit.</text>
</comment>
<evidence type="ECO:0000256" key="2">
    <source>
        <dbReference type="ARBA" id="ARBA00022516"/>
    </source>
</evidence>
<dbReference type="GO" id="GO:0004609">
    <property type="term" value="F:phosphatidylserine decarboxylase activity"/>
    <property type="evidence" value="ECO:0007669"/>
    <property type="project" value="UniProtKB-UniRule"/>
</dbReference>
<comment type="subunit">
    <text evidence="12">Heterodimer of a large membrane-associated beta subunit and a small pyruvoyl-containing alpha subunit.</text>
</comment>
<dbReference type="PANTHER" id="PTHR10067:SF6">
    <property type="entry name" value="PHOSPHATIDYLSERINE DECARBOXYLASE PROENZYME, MITOCHONDRIAL"/>
    <property type="match status" value="1"/>
</dbReference>
<feature type="region of interest" description="Disordered" evidence="13">
    <location>
        <begin position="309"/>
        <end position="329"/>
    </location>
</feature>
<feature type="active site" description="Schiff-base intermediate with substrate; via pyruvic acid; for decarboxylase activity" evidence="12">
    <location>
        <position position="506"/>
    </location>
</feature>
<feature type="chain" id="PRO_5024522188" description="Phosphatidylserine decarboxylase 1 beta chain" evidence="12">
    <location>
        <begin position="1"/>
        <end position="505"/>
    </location>
</feature>
<dbReference type="NCBIfam" id="TIGR00163">
    <property type="entry name" value="PS_decarb"/>
    <property type="match status" value="1"/>
</dbReference>
<evidence type="ECO:0000256" key="4">
    <source>
        <dbReference type="ARBA" id="ARBA00022793"/>
    </source>
</evidence>
<comment type="caution">
    <text evidence="14">The sequence shown here is derived from an EMBL/GenBank/DDBJ whole genome shotgun (WGS) entry which is preliminary data.</text>
</comment>
<feature type="compositionally biased region" description="Basic and acidic residues" evidence="13">
    <location>
        <begin position="309"/>
        <end position="318"/>
    </location>
</feature>
<evidence type="ECO:0000256" key="9">
    <source>
        <dbReference type="ARBA" id="ARBA00023239"/>
    </source>
</evidence>
<evidence type="ECO:0000256" key="5">
    <source>
        <dbReference type="ARBA" id="ARBA00022989"/>
    </source>
</evidence>
<dbReference type="AlphaFoldDB" id="A0A5N5QUR1"/>
<feature type="chain" id="PRO_5024522187" description="Phosphatidylserine decarboxylase 1 alpha chain" evidence="12">
    <location>
        <begin position="506"/>
        <end position="539"/>
    </location>
</feature>
<feature type="active site" description="Charge relay system; for autoendoproteolytic cleavage activity" evidence="12">
    <location>
        <position position="218"/>
    </location>
</feature>
<evidence type="ECO:0000313" key="15">
    <source>
        <dbReference type="Proteomes" id="UP000383932"/>
    </source>
</evidence>
<comment type="subcellular location">
    <molecule>Phosphatidylserine decarboxylase 1 beta chain</molecule>
    <subcellularLocation>
        <location evidence="12">Mitochondrion inner membrane</location>
        <topology evidence="12">Single-pass membrane protein</topology>
        <orientation evidence="12">Intermembrane side</orientation>
    </subcellularLocation>
</comment>
<dbReference type="InterPro" id="IPR003817">
    <property type="entry name" value="PS_Dcarbxylase"/>
</dbReference>
<dbReference type="Pfam" id="PF02666">
    <property type="entry name" value="PS_Dcarbxylase"/>
    <property type="match status" value="2"/>
</dbReference>
<reference evidence="14 15" key="1">
    <citation type="journal article" date="2019" name="Fungal Biol. Biotechnol.">
        <title>Draft genome sequence of fastidious pathogen Ceratobasidium theobromae, which causes vascular-streak dieback in Theobroma cacao.</title>
        <authorList>
            <person name="Ali S.S."/>
            <person name="Asman A."/>
            <person name="Shao J."/>
            <person name="Firmansyah A.P."/>
            <person name="Susilo A.W."/>
            <person name="Rosmana A."/>
            <person name="McMahon P."/>
            <person name="Junaid M."/>
            <person name="Guest D."/>
            <person name="Kheng T.Y."/>
            <person name="Meinhardt L.W."/>
            <person name="Bailey B.A."/>
        </authorList>
    </citation>
    <scope>NUCLEOTIDE SEQUENCE [LARGE SCALE GENOMIC DNA]</scope>
    <source>
        <strain evidence="14 15">CT2</strain>
    </source>
</reference>
<dbReference type="GO" id="GO:0016540">
    <property type="term" value="P:protein autoprocessing"/>
    <property type="evidence" value="ECO:0007669"/>
    <property type="project" value="UniProtKB-UniRule"/>
</dbReference>
<comment type="catalytic activity">
    <reaction evidence="12">
        <text>a 1,2-diacyl-sn-glycero-3-phospho-L-serine + H(+) = a 1,2-diacyl-sn-glycero-3-phosphoethanolamine + CO2</text>
        <dbReference type="Rhea" id="RHEA:20828"/>
        <dbReference type="ChEBI" id="CHEBI:15378"/>
        <dbReference type="ChEBI" id="CHEBI:16526"/>
        <dbReference type="ChEBI" id="CHEBI:57262"/>
        <dbReference type="ChEBI" id="CHEBI:64612"/>
        <dbReference type="EC" id="4.1.1.65"/>
    </reaction>
</comment>
<accession>A0A5N5QUR1</accession>
<protein>
    <recommendedName>
        <fullName evidence="12">Phosphatidylserine decarboxylase proenzyme 1, mitochondrial</fullName>
        <ecNumber evidence="12">4.1.1.65</ecNumber>
    </recommendedName>
    <component>
        <recommendedName>
            <fullName evidence="12">Phosphatidylserine decarboxylase 1 beta chain</fullName>
        </recommendedName>
    </component>
    <component>
        <recommendedName>
            <fullName evidence="12">Phosphatidylserine decarboxylase 1 alpha chain</fullName>
        </recommendedName>
    </component>
</protein>
<dbReference type="OrthoDB" id="4330at2759"/>
<keyword evidence="8 12" id="KW-0594">Phospholipid biosynthesis</keyword>
<comment type="PTM">
    <text evidence="12">Is synthesized initially as an inactive proenzyme. Formation of the active enzyme involves a self-maturation process in which the active site pyruvoyl group is generated from an internal serine residue via an autocatalytic post-translational modification. Two non-identical subunits are generated from the proenzyme in this reaction, and the pyruvate is formed at the N-terminus of the alpha chain, which is derived from the carboxyl end of the proenzyme. The autoendoproteolytic cleavage occurs by a canonical serine protease mechanism, in which the side chain hydroxyl group of the serine supplies its oxygen atom to form the C-terminus of the beta chain, while the remainder of the serine residue undergoes an oxidative deamination to produce ammonia and the pyruvoyl prosthetic group on the alpha chain. During this reaction, the Ser that is part of the protease active site of the proenzyme becomes the pyruvoyl prosthetic group, which constitutes an essential element of the active site of the mature decarboxylase.</text>
</comment>
<dbReference type="Proteomes" id="UP000383932">
    <property type="component" value="Unassembled WGS sequence"/>
</dbReference>
<dbReference type="PANTHER" id="PTHR10067">
    <property type="entry name" value="PHOSPHATIDYLSERINE DECARBOXYLASE"/>
    <property type="match status" value="1"/>
</dbReference>
<comment type="similarity">
    <text evidence="12">Belongs to the phosphatidylserine decarboxylase family. PSD-B subfamily. Eukaryotic type I sub-subfamily.</text>
</comment>
<evidence type="ECO:0000256" key="10">
    <source>
        <dbReference type="ARBA" id="ARBA00023264"/>
    </source>
</evidence>
<evidence type="ECO:0000256" key="6">
    <source>
        <dbReference type="ARBA" id="ARBA00023098"/>
    </source>
</evidence>
<feature type="modified residue" description="Pyruvic acid (Ser); by autocatalysis" evidence="12">
    <location>
        <position position="506"/>
    </location>
</feature>
<feature type="active site" description="Charge relay system; for autoendoproteolytic cleavage activity" evidence="12">
    <location>
        <position position="506"/>
    </location>
</feature>